<dbReference type="InterPro" id="IPR000014">
    <property type="entry name" value="PAS"/>
</dbReference>
<organism evidence="8 9">
    <name type="scientific">Flagellimonas oceani</name>
    <dbReference type="NCBI Taxonomy" id="2698672"/>
    <lineage>
        <taxon>Bacteria</taxon>
        <taxon>Pseudomonadati</taxon>
        <taxon>Bacteroidota</taxon>
        <taxon>Flavobacteriia</taxon>
        <taxon>Flavobacteriales</taxon>
        <taxon>Flavobacteriaceae</taxon>
        <taxon>Flagellimonas</taxon>
    </lineage>
</organism>
<evidence type="ECO:0000256" key="2">
    <source>
        <dbReference type="ARBA" id="ARBA00022475"/>
    </source>
</evidence>
<evidence type="ECO:0000256" key="5">
    <source>
        <dbReference type="ARBA" id="ARBA00023136"/>
    </source>
</evidence>
<evidence type="ECO:0000256" key="6">
    <source>
        <dbReference type="SAM" id="Phobius"/>
    </source>
</evidence>
<dbReference type="PANTHER" id="PTHR30572">
    <property type="entry name" value="MEMBRANE COMPONENT OF TRANSPORTER-RELATED"/>
    <property type="match status" value="1"/>
</dbReference>
<accession>A0A6G7J6J3</accession>
<keyword evidence="9" id="KW-1185">Reference proteome</keyword>
<dbReference type="GO" id="GO:0005886">
    <property type="term" value="C:plasma membrane"/>
    <property type="evidence" value="ECO:0007669"/>
    <property type="project" value="UniProtKB-SubCell"/>
</dbReference>
<evidence type="ECO:0000256" key="4">
    <source>
        <dbReference type="ARBA" id="ARBA00022989"/>
    </source>
</evidence>
<feature type="domain" description="PAS" evidence="7">
    <location>
        <begin position="560"/>
        <end position="580"/>
    </location>
</feature>
<dbReference type="InterPro" id="IPR003838">
    <property type="entry name" value="ABC3_permease_C"/>
</dbReference>
<feature type="transmembrane region" description="Helical" evidence="6">
    <location>
        <begin position="377"/>
        <end position="400"/>
    </location>
</feature>
<proteinExistence type="predicted"/>
<feature type="transmembrane region" description="Helical" evidence="6">
    <location>
        <begin position="756"/>
        <end position="776"/>
    </location>
</feature>
<dbReference type="Pfam" id="PF12704">
    <property type="entry name" value="MacB_PCD"/>
    <property type="match status" value="2"/>
</dbReference>
<feature type="transmembrane region" description="Helical" evidence="6">
    <location>
        <begin position="670"/>
        <end position="694"/>
    </location>
</feature>
<evidence type="ECO:0000313" key="8">
    <source>
        <dbReference type="EMBL" id="QII46249.1"/>
    </source>
</evidence>
<feature type="transmembrane region" description="Helical" evidence="6">
    <location>
        <begin position="333"/>
        <end position="357"/>
    </location>
</feature>
<comment type="subcellular location">
    <subcellularLocation>
        <location evidence="1">Cell membrane</location>
        <topology evidence="1">Multi-pass membrane protein</topology>
    </subcellularLocation>
</comment>
<keyword evidence="3 6" id="KW-0812">Transmembrane</keyword>
<dbReference type="Proteomes" id="UP000502928">
    <property type="component" value="Chromosome"/>
</dbReference>
<dbReference type="KEGG" id="mut:GVT53_16705"/>
<dbReference type="PROSITE" id="PS50112">
    <property type="entry name" value="PAS"/>
    <property type="match status" value="1"/>
</dbReference>
<dbReference type="AlphaFoldDB" id="A0A6G7J6J3"/>
<keyword evidence="4 6" id="KW-1133">Transmembrane helix</keyword>
<reference evidence="8 9" key="1">
    <citation type="submission" date="2020-02" db="EMBL/GenBank/DDBJ databases">
        <title>Complete genome of Muricauda sp. 501str8.</title>
        <authorList>
            <person name="Dong B."/>
            <person name="Zhu S."/>
            <person name="Yang J."/>
            <person name="Chen J."/>
        </authorList>
    </citation>
    <scope>NUCLEOTIDE SEQUENCE [LARGE SCALE GENOMIC DNA]</scope>
    <source>
        <strain evidence="8 9">501str8</strain>
    </source>
</reference>
<dbReference type="Pfam" id="PF02687">
    <property type="entry name" value="FtsX"/>
    <property type="match status" value="2"/>
</dbReference>
<dbReference type="InterPro" id="IPR025857">
    <property type="entry name" value="MacB_PCD"/>
</dbReference>
<dbReference type="RefSeq" id="WP_166249625.1">
    <property type="nucleotide sequence ID" value="NZ_CP049616.1"/>
</dbReference>
<sequence>MFRNNLKVAWRNLKSNRLFSIINIVGLSIGLTIVMMLFLFISYERSFDSMFPKKDRIQRVLLKTNGDFGFETWATVPPVTALAMKEEVTNVESAARLLKHNFGDPASLRINNQNFTENLFYWVDKELLTIFDIEMVKGSSTGALDRPGTVILSEKAAQTYFGNQNPIGQTIVVDNNRELEVTGIYKDFPENSTLDADIMASSNGYWFYDRKSWSNASFETYCLLKENVSVEATQAQIDQMLKANIEKEGQWYTFGLQPLEEVHLYSASFASGYASRIGDINEVRNLTYLAILILLIACINYMNLTTARSQKRSKEVGISKTLGASSKSLVWRFYLEAGLITAISIVLGIVLTVLLLPSFNALTNQNLTMDLLLTPPFLLAILGIWVVTTFFSGLYPSLYLSRFLPKEILSPSLKQGKGNLLIRKGLVVMQFAASAALIVGVMVIYQQTKYIQNKNLGFAADNVMAISIGGLNGDENRNALEQEFKKLSEVTAVSMVQGYPGMDVSGRTLRKNSTDEKGINIQTNVSDEGVLEALKLRLLAGKSLPKTKSKTDTLVEVVLNKKAVDFLGYSPEEAIGKEVFIGVPQTIVGVVDDFNYESLHQPIGAYAFHNNSSENKSHMLVRFKSGNLANTVADLKSTFTSVATHLDFNYSFLDQNIARLYAKEKRAGRISVVFCMLAIFVAALGLFGLAAYTAEQRRKEIGIRKVLGASVAKISQMLSTDFTKLVFVGLVIGFPVAYFSMENWLEGFAYRIQIQWWVFALAGCIALGIALVTVSFQSIRAALANPTKSLRTE</sequence>
<evidence type="ECO:0000313" key="9">
    <source>
        <dbReference type="Proteomes" id="UP000502928"/>
    </source>
</evidence>
<protein>
    <submittedName>
        <fullName evidence="8">FtsX-like permease family protein</fullName>
    </submittedName>
</protein>
<name>A0A6G7J6J3_9FLAO</name>
<gene>
    <name evidence="8" type="ORF">GVT53_16705</name>
</gene>
<feature type="transmembrane region" description="Helical" evidence="6">
    <location>
        <begin position="421"/>
        <end position="445"/>
    </location>
</feature>
<feature type="transmembrane region" description="Helical" evidence="6">
    <location>
        <begin position="722"/>
        <end position="741"/>
    </location>
</feature>
<dbReference type="InterPro" id="IPR050250">
    <property type="entry name" value="Macrolide_Exporter_MacB"/>
</dbReference>
<keyword evidence="5 6" id="KW-0472">Membrane</keyword>
<dbReference type="EMBL" id="CP049616">
    <property type="protein sequence ID" value="QII46249.1"/>
    <property type="molecule type" value="Genomic_DNA"/>
</dbReference>
<feature type="transmembrane region" description="Helical" evidence="6">
    <location>
        <begin position="21"/>
        <end position="43"/>
    </location>
</feature>
<evidence type="ECO:0000259" key="7">
    <source>
        <dbReference type="PROSITE" id="PS50112"/>
    </source>
</evidence>
<keyword evidence="2" id="KW-1003">Cell membrane</keyword>
<dbReference type="GO" id="GO:0022857">
    <property type="term" value="F:transmembrane transporter activity"/>
    <property type="evidence" value="ECO:0007669"/>
    <property type="project" value="TreeGrafter"/>
</dbReference>
<evidence type="ECO:0000256" key="3">
    <source>
        <dbReference type="ARBA" id="ARBA00022692"/>
    </source>
</evidence>
<dbReference type="PANTHER" id="PTHR30572:SF18">
    <property type="entry name" value="ABC-TYPE MACROLIDE FAMILY EXPORT SYSTEM PERMEASE COMPONENT 2"/>
    <property type="match status" value="1"/>
</dbReference>
<feature type="transmembrane region" description="Helical" evidence="6">
    <location>
        <begin position="286"/>
        <end position="304"/>
    </location>
</feature>
<evidence type="ECO:0000256" key="1">
    <source>
        <dbReference type="ARBA" id="ARBA00004651"/>
    </source>
</evidence>